<keyword evidence="6" id="KW-1185">Reference proteome</keyword>
<evidence type="ECO:0000313" key="5">
    <source>
        <dbReference type="EMBL" id="CAB9500672.1"/>
    </source>
</evidence>
<dbReference type="PANTHER" id="PTHR11852:SF0">
    <property type="entry name" value="PLATELET-ACTIVATING FACTOR ACETYLHYDROLASE IB SUBUNIT BETA HOMOLOG"/>
    <property type="match status" value="1"/>
</dbReference>
<evidence type="ECO:0000259" key="4">
    <source>
        <dbReference type="Pfam" id="PF13472"/>
    </source>
</evidence>
<feature type="region of interest" description="Disordered" evidence="2">
    <location>
        <begin position="420"/>
        <end position="467"/>
    </location>
</feature>
<name>A0A9N8DCH3_9STRA</name>
<dbReference type="InterPro" id="IPR036514">
    <property type="entry name" value="SGNH_hydro_sf"/>
</dbReference>
<keyword evidence="3" id="KW-0472">Membrane</keyword>
<gene>
    <name evidence="5" type="ORF">SEMRO_89_G046920.1</name>
</gene>
<feature type="domain" description="SGNH hydrolase-type esterase" evidence="4">
    <location>
        <begin position="166"/>
        <end position="391"/>
    </location>
</feature>
<keyword evidence="3" id="KW-0812">Transmembrane</keyword>
<feature type="region of interest" description="Disordered" evidence="2">
    <location>
        <begin position="1"/>
        <end position="29"/>
    </location>
</feature>
<dbReference type="Proteomes" id="UP001153069">
    <property type="component" value="Unassembled WGS sequence"/>
</dbReference>
<protein>
    <submittedName>
        <fullName evidence="5">Platelet-activating factor acetylhydrolase IB subunit beta</fullName>
    </submittedName>
</protein>
<evidence type="ECO:0000313" key="6">
    <source>
        <dbReference type="Proteomes" id="UP001153069"/>
    </source>
</evidence>
<feature type="transmembrane region" description="Helical" evidence="3">
    <location>
        <begin position="53"/>
        <end position="76"/>
    </location>
</feature>
<dbReference type="AlphaFoldDB" id="A0A9N8DCH3"/>
<reference evidence="5" key="1">
    <citation type="submission" date="2020-06" db="EMBL/GenBank/DDBJ databases">
        <authorList>
            <consortium name="Plant Systems Biology data submission"/>
        </authorList>
    </citation>
    <scope>NUCLEOTIDE SEQUENCE</scope>
    <source>
        <strain evidence="5">D6</strain>
    </source>
</reference>
<accession>A0A9N8DCH3</accession>
<proteinExistence type="inferred from homology"/>
<organism evidence="5 6">
    <name type="scientific">Seminavis robusta</name>
    <dbReference type="NCBI Taxonomy" id="568900"/>
    <lineage>
        <taxon>Eukaryota</taxon>
        <taxon>Sar</taxon>
        <taxon>Stramenopiles</taxon>
        <taxon>Ochrophyta</taxon>
        <taxon>Bacillariophyta</taxon>
        <taxon>Bacillariophyceae</taxon>
        <taxon>Bacillariophycidae</taxon>
        <taxon>Naviculales</taxon>
        <taxon>Naviculaceae</taxon>
        <taxon>Seminavis</taxon>
    </lineage>
</organism>
<dbReference type="Gene3D" id="3.40.50.1110">
    <property type="entry name" value="SGNH hydrolase"/>
    <property type="match status" value="1"/>
</dbReference>
<dbReference type="OrthoDB" id="505607at2759"/>
<feature type="compositionally biased region" description="Basic and acidic residues" evidence="2">
    <location>
        <begin position="423"/>
        <end position="435"/>
    </location>
</feature>
<comment type="similarity">
    <text evidence="1">Belongs to the 'GDSL' lipolytic enzyme family. Platelet-activating factor acetylhydrolase IB beta/gamma subunits subfamily.</text>
</comment>
<evidence type="ECO:0000256" key="2">
    <source>
        <dbReference type="SAM" id="MobiDB-lite"/>
    </source>
</evidence>
<dbReference type="InterPro" id="IPR013830">
    <property type="entry name" value="SGNH_hydro"/>
</dbReference>
<dbReference type="Pfam" id="PF13472">
    <property type="entry name" value="Lipase_GDSL_2"/>
    <property type="match status" value="1"/>
</dbReference>
<dbReference type="EMBL" id="CAICTM010000088">
    <property type="protein sequence ID" value="CAB9500672.1"/>
    <property type="molecule type" value="Genomic_DNA"/>
</dbReference>
<dbReference type="SUPFAM" id="SSF52266">
    <property type="entry name" value="SGNH hydrolase"/>
    <property type="match status" value="1"/>
</dbReference>
<comment type="caution">
    <text evidence="5">The sequence shown here is derived from an EMBL/GenBank/DDBJ whole genome shotgun (WGS) entry which is preliminary data.</text>
</comment>
<evidence type="ECO:0000256" key="1">
    <source>
        <dbReference type="ARBA" id="ARBA00038184"/>
    </source>
</evidence>
<dbReference type="PANTHER" id="PTHR11852">
    <property type="entry name" value="PLATELET-ACTIVATING FACTOR ACETYLHYDROLASE"/>
    <property type="match status" value="1"/>
</dbReference>
<sequence length="467" mass="52800">MSSEDDEESSSKGETDPLETGGGCDNGEPPQTMPFQPFGGLCSLISSHLSYLWFAYPVACRFVSYVVSLVVMTFLLDNMINPTLRFGDMPTDWAAQRDMLTFYRYHAEVQHWCLGCGKPFCSCGDPLLPASRVESPNWTKAFQENKLQISEYVENHLNVSDLDVAFIGESAVEAMGGRWMGLPKDELKTIGNIFEHRFSKDKGASVEGITLGLAGDSTKNVLYRLIHGEMPRGFEPKIWWVHVGMNDLAREQCSEELVVLGVLRVVEEILNRHPKARVVINALLPMAALPSAQNEMDCRDATHRHNPTMDKMKHKQKKFKFFRFVEREMPLWTSIYATNKQLFKYSELHDRVAFFDATHIFAERQSDSRGRYFTLLSDYIDTCGHPTEAGYSRWEDAMVHRIQYLLSELREGNPELFVAAPKMPEEKTGAKEAPEKPMMGANDGQEADPPVPEAPKDEVSVQGETPQ</sequence>
<keyword evidence="3" id="KW-1133">Transmembrane helix</keyword>
<evidence type="ECO:0000256" key="3">
    <source>
        <dbReference type="SAM" id="Phobius"/>
    </source>
</evidence>